<dbReference type="EMBL" id="CP049989">
    <property type="protein sequence ID" value="QIM51545.1"/>
    <property type="molecule type" value="Genomic_DNA"/>
</dbReference>
<evidence type="ECO:0000313" key="1">
    <source>
        <dbReference type="EMBL" id="QIM51545.1"/>
    </source>
</evidence>
<organism evidence="1 2">
    <name type="scientific">Hydrogenophaga crocea</name>
    <dbReference type="NCBI Taxonomy" id="2716225"/>
    <lineage>
        <taxon>Bacteria</taxon>
        <taxon>Pseudomonadati</taxon>
        <taxon>Pseudomonadota</taxon>
        <taxon>Betaproteobacteria</taxon>
        <taxon>Burkholderiales</taxon>
        <taxon>Comamonadaceae</taxon>
        <taxon>Hydrogenophaga</taxon>
    </lineage>
</organism>
<dbReference type="KEGG" id="hcz:G9Q37_05025"/>
<dbReference type="AlphaFoldDB" id="A0A6G8IES6"/>
<sequence>MRPQSRFVLNLDLAHALATARRDDETALMGKAPEALHETLLWLRDAERLPMVLPRPFNARNVDAMTRLSGIFNNLLARPSSPDKEPQDARTRQWCAEVLTMRLFDSIDTNDARQVLGVLLTHETMVQFGTSPHALLDAAQLPLVTWTVAWRRLLDTPGVFDVLEGIQERCAGAMPPRDRARMLVEACVLATASYNDKNSLLNLAELQYLTQKHPELAPLLAHLQRAIDFLNAHEGAQRTITPLIDHLLRDDTMWTASDTQLLLHLSHMVVGSDGEDRLPRSDRMAMHHKKLVTFSMELASKHVFLTDEQALGVEDAAVRLLQHLASLVPQGKPAHADAVLALLPAVLREKALARLTPGERARFVAEEALV</sequence>
<dbReference type="Proteomes" id="UP000503162">
    <property type="component" value="Chromosome"/>
</dbReference>
<reference evidence="1 2" key="1">
    <citation type="submission" date="2020-03" db="EMBL/GenBank/DDBJ databases">
        <title>Hydrogenophaga sp. nov. isolated from cyanobacterial mat.</title>
        <authorList>
            <person name="Thorat V."/>
            <person name="Kirdat K."/>
            <person name="Tiwarekar B."/>
            <person name="Costa E.D."/>
            <person name="Yadav A."/>
        </authorList>
    </citation>
    <scope>NUCLEOTIDE SEQUENCE [LARGE SCALE GENOMIC DNA]</scope>
    <source>
        <strain evidence="1 2">BA0156</strain>
    </source>
</reference>
<evidence type="ECO:0000313" key="2">
    <source>
        <dbReference type="Proteomes" id="UP000503162"/>
    </source>
</evidence>
<proteinExistence type="predicted"/>
<name>A0A6G8IES6_9BURK</name>
<protein>
    <submittedName>
        <fullName evidence="1">Uncharacterized protein</fullName>
    </submittedName>
</protein>
<keyword evidence="2" id="KW-1185">Reference proteome</keyword>
<accession>A0A6G8IES6</accession>
<dbReference type="RefSeq" id="WP_166225435.1">
    <property type="nucleotide sequence ID" value="NZ_CP049989.1"/>
</dbReference>
<gene>
    <name evidence="1" type="ORF">G9Q37_05025</name>
</gene>